<dbReference type="Proteomes" id="UP000598271">
    <property type="component" value="Unassembled WGS sequence"/>
</dbReference>
<evidence type="ECO:0000313" key="2">
    <source>
        <dbReference type="Proteomes" id="UP000598271"/>
    </source>
</evidence>
<reference evidence="1 2" key="1">
    <citation type="journal article" date="2014" name="Int. J. Syst. Evol. Microbiol.">
        <title>Complete genome sequence of Corynebacterium casei LMG S-19264T (=DSM 44701T), isolated from a smear-ripened cheese.</title>
        <authorList>
            <consortium name="US DOE Joint Genome Institute (JGI-PGF)"/>
            <person name="Walter F."/>
            <person name="Albersmeier A."/>
            <person name="Kalinowski J."/>
            <person name="Ruckert C."/>
        </authorList>
    </citation>
    <scope>NUCLEOTIDE SEQUENCE [LARGE SCALE GENOMIC DNA]</scope>
    <source>
        <strain evidence="1 2">KCTC 12866</strain>
    </source>
</reference>
<dbReference type="AlphaFoldDB" id="A0A8J3D0R6"/>
<dbReference type="EMBL" id="BMXF01000001">
    <property type="protein sequence ID" value="GHB59634.1"/>
    <property type="molecule type" value="Genomic_DNA"/>
</dbReference>
<name>A0A8J3D0R6_9BACT</name>
<organism evidence="1 2">
    <name type="scientific">Persicitalea jodogahamensis</name>
    <dbReference type="NCBI Taxonomy" id="402147"/>
    <lineage>
        <taxon>Bacteria</taxon>
        <taxon>Pseudomonadati</taxon>
        <taxon>Bacteroidota</taxon>
        <taxon>Cytophagia</taxon>
        <taxon>Cytophagales</taxon>
        <taxon>Spirosomataceae</taxon>
        <taxon>Persicitalea</taxon>
    </lineage>
</organism>
<comment type="caution">
    <text evidence="1">The sequence shown here is derived from an EMBL/GenBank/DDBJ whole genome shotgun (WGS) entry which is preliminary data.</text>
</comment>
<sequence length="75" mass="8380">MTADFFLYLKAQLFELGSHAGCAFLFLQGKLRILVKVLVQGIQFRVVLRGEGFNLLDELVTLGKGKICYKDKGAE</sequence>
<keyword evidence="2" id="KW-1185">Reference proteome</keyword>
<gene>
    <name evidence="1" type="ORF">GCM10007390_11640</name>
</gene>
<evidence type="ECO:0000313" key="1">
    <source>
        <dbReference type="EMBL" id="GHB59634.1"/>
    </source>
</evidence>
<protein>
    <submittedName>
        <fullName evidence="1">Uncharacterized protein</fullName>
    </submittedName>
</protein>
<accession>A0A8J3D0R6</accession>
<proteinExistence type="predicted"/>